<accession>A0A844FLT9</accession>
<dbReference type="InterPro" id="IPR033470">
    <property type="entry name" value="FakA-like_C"/>
</dbReference>
<dbReference type="PANTHER" id="PTHR33434">
    <property type="entry name" value="DEGV DOMAIN-CONTAINING PROTEIN DR_1986-RELATED"/>
    <property type="match status" value="1"/>
</dbReference>
<proteinExistence type="predicted"/>
<dbReference type="SMART" id="SM01121">
    <property type="entry name" value="Dak1_2"/>
    <property type="match status" value="1"/>
</dbReference>
<dbReference type="InterPro" id="IPR019986">
    <property type="entry name" value="YloV-like"/>
</dbReference>
<name>A0A844FLT9_9LACO</name>
<evidence type="ECO:0000259" key="1">
    <source>
        <dbReference type="PROSITE" id="PS51480"/>
    </source>
</evidence>
<comment type="caution">
    <text evidence="2">The sequence shown here is derived from an EMBL/GenBank/DDBJ whole genome shotgun (WGS) entry which is preliminary data.</text>
</comment>
<dbReference type="InterPro" id="IPR050270">
    <property type="entry name" value="DegV_domain_contain"/>
</dbReference>
<dbReference type="RefSeq" id="WP_154486395.1">
    <property type="nucleotide sequence ID" value="NZ_JAQYAR010000075.1"/>
</dbReference>
<dbReference type="SUPFAM" id="SSF101473">
    <property type="entry name" value="DhaL-like"/>
    <property type="match status" value="1"/>
</dbReference>
<organism evidence="2 3">
    <name type="scientific">Lactobacillus equicursoris</name>
    <dbReference type="NCBI Taxonomy" id="420645"/>
    <lineage>
        <taxon>Bacteria</taxon>
        <taxon>Bacillati</taxon>
        <taxon>Bacillota</taxon>
        <taxon>Bacilli</taxon>
        <taxon>Lactobacillales</taxon>
        <taxon>Lactobacillaceae</taxon>
        <taxon>Lactobacillus</taxon>
    </lineage>
</organism>
<dbReference type="NCBIfam" id="TIGR03599">
    <property type="entry name" value="YloV"/>
    <property type="match status" value="1"/>
</dbReference>
<dbReference type="PROSITE" id="PS51480">
    <property type="entry name" value="DHAL"/>
    <property type="match status" value="1"/>
</dbReference>
<dbReference type="Pfam" id="PF21645">
    <property type="entry name" value="FakA-like_M"/>
    <property type="match status" value="1"/>
</dbReference>
<protein>
    <submittedName>
        <fullName evidence="2">DAK2 domain-containing protein</fullName>
    </submittedName>
</protein>
<dbReference type="GO" id="GO:0006071">
    <property type="term" value="P:glycerol metabolic process"/>
    <property type="evidence" value="ECO:0007669"/>
    <property type="project" value="InterPro"/>
</dbReference>
<reference evidence="2 3" key="1">
    <citation type="submission" date="2019-08" db="EMBL/GenBank/DDBJ databases">
        <title>In-depth cultivation of the pig gut microbiome towards novel bacterial diversity and tailored functional studies.</title>
        <authorList>
            <person name="Wylensek D."/>
            <person name="Hitch T.C.A."/>
            <person name="Clavel T."/>
        </authorList>
    </citation>
    <scope>NUCLEOTIDE SEQUENCE [LARGE SCALE GENOMIC DNA]</scope>
    <source>
        <strain evidence="2 3">WCA-470BD-2E</strain>
    </source>
</reference>
<dbReference type="Gene3D" id="1.25.40.340">
    <property type="match status" value="1"/>
</dbReference>
<dbReference type="PANTHER" id="PTHR33434:SF4">
    <property type="entry name" value="PHOSPHATASE PROTEIN"/>
    <property type="match status" value="1"/>
</dbReference>
<evidence type="ECO:0000313" key="3">
    <source>
        <dbReference type="Proteomes" id="UP000452141"/>
    </source>
</evidence>
<feature type="domain" description="DhaL" evidence="1">
    <location>
        <begin position="9"/>
        <end position="201"/>
    </location>
</feature>
<dbReference type="InterPro" id="IPR036117">
    <property type="entry name" value="DhaL_dom_sf"/>
</dbReference>
<dbReference type="EMBL" id="VUMW01000003">
    <property type="protein sequence ID" value="MST79299.1"/>
    <property type="molecule type" value="Genomic_DNA"/>
</dbReference>
<dbReference type="Pfam" id="PF13684">
    <property type="entry name" value="FakA-like_C"/>
    <property type="match status" value="1"/>
</dbReference>
<dbReference type="Pfam" id="PF02734">
    <property type="entry name" value="Dak2"/>
    <property type="match status" value="1"/>
</dbReference>
<dbReference type="InterPro" id="IPR004007">
    <property type="entry name" value="DhaL_dom"/>
</dbReference>
<sequence>MVLSEISSKEFRDMVRIASHRMSKNVQFVNDLNVFPVPDGDTGTNMNLTMESGAKAVSENLSSSVGDLTESLAKGMLMGARGNSGVITSQLFRGFYKATQGKTTLNAQELANAFSNGVATAYKAVMKPVEGTILTVARVGAQAGANKANETSDVEEVMQAIVEGAKEALKTTPDLLPVLKQVGVVDSGGQGLVFIYEGFLEGLLGENFDDKYVPDSDDMNALINATHHQAVQGQLATSDIANGYCTEIMVDLKADVPGKKPFDLEEFRNYLSELGDSLLAVSDGEIAKVHVHTEFPGKVFLYGSQFGQIGKIKIDNMRIQHETIVENEQEQQESVDFAVIAVASGNGVRKLFESEGVNRIISGGQTMNPSTQDIMDAISKSGAKQAIILPNNGNIIMSAKQAAEVAEIPVGIVPSKTIQQGLTAMLAFNPDASVDENVEAMTDELDSVKSGEVTRATRDTEINGIEIHKGHFIGIVDGTIVVDDADPIAATVQMTEKMVDEDSEIITVMYGSDATKDEARAVVDQLEGSHEDDDFEFEIHDGGQPVYNFLVSVE</sequence>
<dbReference type="AlphaFoldDB" id="A0A844FLT9"/>
<dbReference type="SMART" id="SM01120">
    <property type="entry name" value="Dak2"/>
    <property type="match status" value="1"/>
</dbReference>
<evidence type="ECO:0000313" key="2">
    <source>
        <dbReference type="EMBL" id="MST79299.1"/>
    </source>
</evidence>
<dbReference type="Proteomes" id="UP000452141">
    <property type="component" value="Unassembled WGS sequence"/>
</dbReference>
<dbReference type="InterPro" id="IPR048394">
    <property type="entry name" value="FakA-like_M"/>
</dbReference>
<dbReference type="GO" id="GO:0004371">
    <property type="term" value="F:glycerone kinase activity"/>
    <property type="evidence" value="ECO:0007669"/>
    <property type="project" value="InterPro"/>
</dbReference>
<gene>
    <name evidence="2" type="ORF">FYJ61_02120</name>
</gene>